<sequence>MHLRSQEWFGRTGKDGFIYRAWMKNQGFPHHLFESKPVIGICNTFSELTPCNAHFRDLAEAVKRGVWEAGGFPLEFPVMSLGECQMKPTTMLFRNLASMDVEESIRGNSMDAVVLLCGCDKTTPSLMMGACSVDLPTLVVSGGPMLAGKYKGRNIGTSDLWRFAEANKKGEMSQEEFVAAEACMARSQGHCAVMGTASTMAAMAESLGLALPDNATIPAADSRRKVLAHLAGMRAVEIARQNIRPSQILTRQAFENAIMVNAALGGSTNFILHLTAIAGRMGVELSLDDFDNLSAKIPLLANLQPSGEHFVEDLFYAGGLPAIIRELKQFLHNDAMTINGRTLGENCANAECYNPDVIASVSQPFKPESGIAVLRGNLCPNGAVLKPSAASPELMQHTGRAVVFENIDDYKKRVDDPDLDVDPSCVLVLKNVGPKGYPGMPEVGNMQLPAKVLAQGVHDMVRISDGRMSGTGFGTVVLHVSPEAAVGGNLALVQNGDMITLDVEKRLLHLHVDEEELARRLAHFRPIDLGYERGYTKMYIRHVLQAHEGADFDFLQGSSGPVVKRDSH</sequence>
<dbReference type="InterPro" id="IPR037237">
    <property type="entry name" value="IlvD/EDD_N"/>
</dbReference>
<feature type="domain" description="Dihydroxy-acid/6-phosphogluconate dehydratase C-terminal" evidence="7">
    <location>
        <begin position="356"/>
        <end position="550"/>
    </location>
</feature>
<dbReference type="InterPro" id="IPR000581">
    <property type="entry name" value="ILV_EDD_N"/>
</dbReference>
<dbReference type="NCBIfam" id="NF009560">
    <property type="entry name" value="PRK13017.1"/>
    <property type="match status" value="1"/>
</dbReference>
<dbReference type="FunFam" id="3.50.30.80:FF:000001">
    <property type="entry name" value="Dihydroxy-acid dehydratase"/>
    <property type="match status" value="1"/>
</dbReference>
<dbReference type="Pfam" id="PF24877">
    <property type="entry name" value="ILV_EDD_C"/>
    <property type="match status" value="1"/>
</dbReference>
<feature type="domain" description="Dihydroxy-acid/6-phosphogluconate dehydratase N-terminal" evidence="6">
    <location>
        <begin position="36"/>
        <end position="346"/>
    </location>
</feature>
<organism evidence="8 9">
    <name type="scientific">Larkinella arboricola</name>
    <dbReference type="NCBI Taxonomy" id="643671"/>
    <lineage>
        <taxon>Bacteria</taxon>
        <taxon>Pseudomonadati</taxon>
        <taxon>Bacteroidota</taxon>
        <taxon>Cytophagia</taxon>
        <taxon>Cytophagales</taxon>
        <taxon>Spirosomataceae</taxon>
        <taxon>Larkinella</taxon>
    </lineage>
</organism>
<dbReference type="GO" id="GO:0051536">
    <property type="term" value="F:iron-sulfur cluster binding"/>
    <property type="evidence" value="ECO:0007669"/>
    <property type="project" value="UniProtKB-KW"/>
</dbReference>
<dbReference type="AlphaFoldDB" id="A0A327WTB3"/>
<evidence type="ECO:0000256" key="1">
    <source>
        <dbReference type="ARBA" id="ARBA00006486"/>
    </source>
</evidence>
<protein>
    <submittedName>
        <fullName evidence="8">Dihydroxy-acid dehydratase</fullName>
    </submittedName>
</protein>
<dbReference type="Gene3D" id="3.50.30.80">
    <property type="entry name" value="IlvD/EDD C-terminal domain-like"/>
    <property type="match status" value="1"/>
</dbReference>
<evidence type="ECO:0000313" key="8">
    <source>
        <dbReference type="EMBL" id="RAJ94537.1"/>
    </source>
</evidence>
<dbReference type="GO" id="GO:0046872">
    <property type="term" value="F:metal ion binding"/>
    <property type="evidence" value="ECO:0007669"/>
    <property type="project" value="UniProtKB-KW"/>
</dbReference>
<dbReference type="PANTHER" id="PTHR43183">
    <property type="entry name" value="HYPOTHETICAL DIHYDROXYACID DEHYDRATASE (EUROFUNG)-RELATED"/>
    <property type="match status" value="1"/>
</dbReference>
<name>A0A327WTB3_LARAB</name>
<evidence type="ECO:0000259" key="7">
    <source>
        <dbReference type="Pfam" id="PF24877"/>
    </source>
</evidence>
<comment type="caution">
    <text evidence="8">The sequence shown here is derived from an EMBL/GenBank/DDBJ whole genome shotgun (WGS) entry which is preliminary data.</text>
</comment>
<dbReference type="InterPro" id="IPR042096">
    <property type="entry name" value="Dihydro-acid_dehy_C"/>
</dbReference>
<dbReference type="RefSeq" id="WP_111630407.1">
    <property type="nucleotide sequence ID" value="NZ_QLMC01000005.1"/>
</dbReference>
<dbReference type="PANTHER" id="PTHR43183:SF1">
    <property type="entry name" value="HYPOTHETICAL DIHYDROXY-ACID DEHYDRATASE (EUROFUNG)-RELATED"/>
    <property type="match status" value="1"/>
</dbReference>
<gene>
    <name evidence="8" type="ORF">LX87_04424</name>
</gene>
<dbReference type="NCBIfam" id="NF004784">
    <property type="entry name" value="PRK06131.1"/>
    <property type="match status" value="1"/>
</dbReference>
<dbReference type="OrthoDB" id="9807077at2"/>
<comment type="similarity">
    <text evidence="1">Belongs to the IlvD/Edd family.</text>
</comment>
<dbReference type="Proteomes" id="UP000248790">
    <property type="component" value="Unassembled WGS sequence"/>
</dbReference>
<evidence type="ECO:0000259" key="6">
    <source>
        <dbReference type="Pfam" id="PF00920"/>
    </source>
</evidence>
<evidence type="ECO:0000256" key="2">
    <source>
        <dbReference type="ARBA" id="ARBA00022723"/>
    </source>
</evidence>
<dbReference type="InterPro" id="IPR056740">
    <property type="entry name" value="ILV_EDD_C"/>
</dbReference>
<dbReference type="Pfam" id="PF00920">
    <property type="entry name" value="ILVD_EDD_N"/>
    <property type="match status" value="1"/>
</dbReference>
<dbReference type="SUPFAM" id="SSF143975">
    <property type="entry name" value="IlvD/EDD N-terminal domain-like"/>
    <property type="match status" value="1"/>
</dbReference>
<keyword evidence="9" id="KW-1185">Reference proteome</keyword>
<accession>A0A327WTB3</accession>
<dbReference type="EMBL" id="QLMC01000005">
    <property type="protein sequence ID" value="RAJ94537.1"/>
    <property type="molecule type" value="Genomic_DNA"/>
</dbReference>
<keyword evidence="2" id="KW-0479">Metal-binding</keyword>
<evidence type="ECO:0000256" key="5">
    <source>
        <dbReference type="ARBA" id="ARBA00023239"/>
    </source>
</evidence>
<evidence type="ECO:0000256" key="4">
    <source>
        <dbReference type="ARBA" id="ARBA00023014"/>
    </source>
</evidence>
<proteinExistence type="inferred from homology"/>
<dbReference type="GO" id="GO:0016836">
    <property type="term" value="F:hydro-lyase activity"/>
    <property type="evidence" value="ECO:0007669"/>
    <property type="project" value="UniProtKB-ARBA"/>
</dbReference>
<keyword evidence="4" id="KW-0411">Iron-sulfur</keyword>
<reference evidence="8 9" key="1">
    <citation type="submission" date="2018-06" db="EMBL/GenBank/DDBJ databases">
        <title>Genomic Encyclopedia of Archaeal and Bacterial Type Strains, Phase II (KMG-II): from individual species to whole genera.</title>
        <authorList>
            <person name="Goeker M."/>
        </authorList>
    </citation>
    <scope>NUCLEOTIDE SEQUENCE [LARGE SCALE GENOMIC DNA]</scope>
    <source>
        <strain evidence="8 9">DSM 21851</strain>
    </source>
</reference>
<evidence type="ECO:0000256" key="3">
    <source>
        <dbReference type="ARBA" id="ARBA00023004"/>
    </source>
</evidence>
<evidence type="ECO:0000313" key="9">
    <source>
        <dbReference type="Proteomes" id="UP000248790"/>
    </source>
</evidence>
<dbReference type="SUPFAM" id="SSF52016">
    <property type="entry name" value="LeuD/IlvD-like"/>
    <property type="match status" value="1"/>
</dbReference>
<keyword evidence="3" id="KW-0408">Iron</keyword>
<keyword evidence="5" id="KW-0456">Lyase</keyword>
<dbReference type="InterPro" id="IPR052352">
    <property type="entry name" value="Sugar_Degrad_Dehydratases"/>
</dbReference>